<comment type="similarity">
    <text evidence="4">Belongs to the arginase family.</text>
</comment>
<keyword evidence="1" id="KW-0479">Metal-binding</keyword>
<evidence type="ECO:0000313" key="6">
    <source>
        <dbReference type="Proteomes" id="UP000031030"/>
    </source>
</evidence>
<evidence type="ECO:0000256" key="1">
    <source>
        <dbReference type="ARBA" id="ARBA00022723"/>
    </source>
</evidence>
<evidence type="ECO:0000256" key="4">
    <source>
        <dbReference type="PROSITE-ProRule" id="PRU00742"/>
    </source>
</evidence>
<dbReference type="PANTHER" id="PTHR43782:SF3">
    <property type="entry name" value="ARGINASE"/>
    <property type="match status" value="1"/>
</dbReference>
<organism evidence="5 6">
    <name type="scientific">Microbacterium mangrovi</name>
    <dbReference type="NCBI Taxonomy" id="1348253"/>
    <lineage>
        <taxon>Bacteria</taxon>
        <taxon>Bacillati</taxon>
        <taxon>Actinomycetota</taxon>
        <taxon>Actinomycetes</taxon>
        <taxon>Micrococcales</taxon>
        <taxon>Microbacteriaceae</taxon>
        <taxon>Microbacterium</taxon>
    </lineage>
</organism>
<accession>A0A0B2AB64</accession>
<gene>
    <name evidence="5" type="ORF">LK09_08310</name>
</gene>
<dbReference type="EMBL" id="JTDK01000006">
    <property type="protein sequence ID" value="KHK98856.1"/>
    <property type="molecule type" value="Genomic_DNA"/>
</dbReference>
<dbReference type="RefSeq" id="WP_039397781.1">
    <property type="nucleotide sequence ID" value="NZ_JTDK01000006.1"/>
</dbReference>
<dbReference type="Pfam" id="PF00491">
    <property type="entry name" value="Arginase"/>
    <property type="match status" value="1"/>
</dbReference>
<proteinExistence type="inferred from homology"/>
<evidence type="ECO:0000313" key="5">
    <source>
        <dbReference type="EMBL" id="KHK98856.1"/>
    </source>
</evidence>
<evidence type="ECO:0000256" key="2">
    <source>
        <dbReference type="ARBA" id="ARBA00022801"/>
    </source>
</evidence>
<comment type="caution">
    <text evidence="5">The sequence shown here is derived from an EMBL/GenBank/DDBJ whole genome shotgun (WGS) entry which is preliminary data.</text>
</comment>
<dbReference type="InterPro" id="IPR006035">
    <property type="entry name" value="Ureohydrolase"/>
</dbReference>
<evidence type="ECO:0000256" key="3">
    <source>
        <dbReference type="ARBA" id="ARBA00023211"/>
    </source>
</evidence>
<dbReference type="OrthoDB" id="7331788at2"/>
<name>A0A0B2AB64_9MICO</name>
<dbReference type="PRINTS" id="PR00116">
    <property type="entry name" value="ARGINASE"/>
</dbReference>
<reference evidence="5 6" key="1">
    <citation type="submission" date="2014-11" db="EMBL/GenBank/DDBJ databases">
        <title>Genome sequence of Microbacterium mangrovi MUSC 115(T).</title>
        <authorList>
            <person name="Lee L.-H."/>
        </authorList>
    </citation>
    <scope>NUCLEOTIDE SEQUENCE [LARGE SCALE GENOMIC DNA]</scope>
    <source>
        <strain evidence="5 6">MUSC 115</strain>
    </source>
</reference>
<keyword evidence="2" id="KW-0378">Hydrolase</keyword>
<protein>
    <submittedName>
        <fullName evidence="5">Arginase</fullName>
    </submittedName>
</protein>
<dbReference type="PROSITE" id="PS51409">
    <property type="entry name" value="ARGINASE_2"/>
    <property type="match status" value="1"/>
</dbReference>
<dbReference type="Proteomes" id="UP000031030">
    <property type="component" value="Unassembled WGS sequence"/>
</dbReference>
<keyword evidence="3" id="KW-0464">Manganese</keyword>
<sequence length="271" mass="27652">MTRFVIVPQWQGSPSARGMLLIDGANTIAGDLPRSTTTRIEVPLEAGESLDTGVLRASALQRVRALLTETLQSGTDHAVVIGGDCGVAVPAIEHALAQHPTLAVVWCDAHGDLNVPESSPSGAFGGMALRAVLGEGEPSLRGAAVDVTRAVLVGARDLDQGEEEFVESAGIRLVFAEDLAAADSLADAVAATGADAVYVHIDLDVLDPAEITGVNMAAPFGARTVELAAAIRALRERVPLVGASIAGFAPASPDSAVDDMGAILRLVGAVA</sequence>
<dbReference type="InterPro" id="IPR023696">
    <property type="entry name" value="Ureohydrolase_dom_sf"/>
</dbReference>
<dbReference type="GO" id="GO:0005829">
    <property type="term" value="C:cytosol"/>
    <property type="evidence" value="ECO:0007669"/>
    <property type="project" value="TreeGrafter"/>
</dbReference>
<dbReference type="SUPFAM" id="SSF52768">
    <property type="entry name" value="Arginase/deacetylase"/>
    <property type="match status" value="1"/>
</dbReference>
<dbReference type="Gene3D" id="3.40.800.10">
    <property type="entry name" value="Ureohydrolase domain"/>
    <property type="match status" value="1"/>
</dbReference>
<dbReference type="STRING" id="1348253.LK09_08310"/>
<dbReference type="CDD" id="cd09999">
    <property type="entry name" value="Arginase-like_1"/>
    <property type="match status" value="1"/>
</dbReference>
<dbReference type="AlphaFoldDB" id="A0A0B2AB64"/>
<dbReference type="GO" id="GO:0030145">
    <property type="term" value="F:manganese ion binding"/>
    <property type="evidence" value="ECO:0007669"/>
    <property type="project" value="TreeGrafter"/>
</dbReference>
<keyword evidence="6" id="KW-1185">Reference proteome</keyword>
<dbReference type="PANTHER" id="PTHR43782">
    <property type="entry name" value="ARGINASE"/>
    <property type="match status" value="1"/>
</dbReference>
<dbReference type="GO" id="GO:0004053">
    <property type="term" value="F:arginase activity"/>
    <property type="evidence" value="ECO:0007669"/>
    <property type="project" value="TreeGrafter"/>
</dbReference>